<organism evidence="1 2">
    <name type="scientific">Parasphaerochaeta coccoides (strain ATCC BAA-1237 / DSM 17374 / SPN1)</name>
    <name type="common">Sphaerochaeta coccoides</name>
    <dbReference type="NCBI Taxonomy" id="760011"/>
    <lineage>
        <taxon>Bacteria</taxon>
        <taxon>Pseudomonadati</taxon>
        <taxon>Spirochaetota</taxon>
        <taxon>Spirochaetia</taxon>
        <taxon>Spirochaetales</taxon>
        <taxon>Sphaerochaetaceae</taxon>
        <taxon>Parasphaerochaeta</taxon>
    </lineage>
</organism>
<protein>
    <submittedName>
        <fullName evidence="1">Flavoredoxin</fullName>
    </submittedName>
</protein>
<dbReference type="AlphaFoldDB" id="F4GM26"/>
<gene>
    <name evidence="1" type="ordered locus">Spico_1293</name>
</gene>
<reference evidence="2" key="1">
    <citation type="submission" date="2011-04" db="EMBL/GenBank/DDBJ databases">
        <title>The complete genome of Spirochaeta coccoides DSM 17374.</title>
        <authorList>
            <person name="Lucas S."/>
            <person name="Copeland A."/>
            <person name="Lapidus A."/>
            <person name="Bruce D."/>
            <person name="Goodwin L."/>
            <person name="Pitluck S."/>
            <person name="Peters L."/>
            <person name="Kyrpides N."/>
            <person name="Mavromatis K."/>
            <person name="Pagani I."/>
            <person name="Ivanova N."/>
            <person name="Ovchinnikova G."/>
            <person name="Lu M."/>
            <person name="Detter J.C."/>
            <person name="Tapia R."/>
            <person name="Han C."/>
            <person name="Land M."/>
            <person name="Hauser L."/>
            <person name="Markowitz V."/>
            <person name="Cheng J.-F."/>
            <person name="Hugenholtz P."/>
            <person name="Woyke T."/>
            <person name="Wu D."/>
            <person name="Spring S."/>
            <person name="Schroeder M."/>
            <person name="Brambilla E."/>
            <person name="Klenk H.-P."/>
            <person name="Eisen J.A."/>
        </authorList>
    </citation>
    <scope>NUCLEOTIDE SEQUENCE [LARGE SCALE GENOMIC DNA]</scope>
    <source>
        <strain evidence="2">ATCC BAA-1237 / DSM 17374 / SPN1</strain>
    </source>
</reference>
<dbReference type="HOGENOM" id="CLU_102849_0_0_12"/>
<dbReference type="InterPro" id="IPR012349">
    <property type="entry name" value="Split_barrel_FMN-bd"/>
</dbReference>
<proteinExistence type="predicted"/>
<evidence type="ECO:0000313" key="2">
    <source>
        <dbReference type="Proteomes" id="UP000007939"/>
    </source>
</evidence>
<keyword evidence="2" id="KW-1185">Reference proteome</keyword>
<dbReference type="KEGG" id="scc:Spico_1293"/>
<dbReference type="STRING" id="760011.Spico_1293"/>
<accession>F4GM26</accession>
<dbReference type="Proteomes" id="UP000007939">
    <property type="component" value="Chromosome"/>
</dbReference>
<dbReference type="eggNOG" id="COG1853">
    <property type="taxonomic scope" value="Bacteria"/>
</dbReference>
<dbReference type="InterPro" id="IPR052174">
    <property type="entry name" value="Flavoredoxin"/>
</dbReference>
<evidence type="ECO:0000313" key="1">
    <source>
        <dbReference type="EMBL" id="AEC02501.1"/>
    </source>
</evidence>
<dbReference type="PANTHER" id="PTHR43567:SF5">
    <property type="entry name" value="HYPOTHETICAL CYTOSOLIC PROTEIN"/>
    <property type="match status" value="1"/>
</dbReference>
<dbReference type="SUPFAM" id="SSF50475">
    <property type="entry name" value="FMN-binding split barrel"/>
    <property type="match status" value="1"/>
</dbReference>
<reference evidence="1 2" key="2">
    <citation type="journal article" date="2012" name="Stand. Genomic Sci.">
        <title>Complete genome sequence of the termite hindgut bacterium Spirochaeta coccoides type strain (SPN1(T)), reclassification in the genus Sphaerochaeta as Sphaerochaeta coccoides comb. nov. and emendations of the family Spirochaetaceae and the genus Sphaerochaeta.</title>
        <authorList>
            <person name="Abt B."/>
            <person name="Han C."/>
            <person name="Scheuner C."/>
            <person name="Lu M."/>
            <person name="Lapidus A."/>
            <person name="Nolan M."/>
            <person name="Lucas S."/>
            <person name="Hammon N."/>
            <person name="Deshpande S."/>
            <person name="Cheng J.F."/>
            <person name="Tapia R."/>
            <person name="Goodwin L.A."/>
            <person name="Pitluck S."/>
            <person name="Liolios K."/>
            <person name="Pagani I."/>
            <person name="Ivanova N."/>
            <person name="Mavromatis K."/>
            <person name="Mikhailova N."/>
            <person name="Huntemann M."/>
            <person name="Pati A."/>
            <person name="Chen A."/>
            <person name="Palaniappan K."/>
            <person name="Land M."/>
            <person name="Hauser L."/>
            <person name="Brambilla E.M."/>
            <person name="Rohde M."/>
            <person name="Spring S."/>
            <person name="Gronow S."/>
            <person name="Goker M."/>
            <person name="Woyke T."/>
            <person name="Bristow J."/>
            <person name="Eisen J.A."/>
            <person name="Markowitz V."/>
            <person name="Hugenholtz P."/>
            <person name="Kyrpides N.C."/>
            <person name="Klenk H.P."/>
            <person name="Detter J.C."/>
        </authorList>
    </citation>
    <scope>NUCLEOTIDE SEQUENCE [LARGE SCALE GENOMIC DNA]</scope>
    <source>
        <strain evidence="2">ATCC BAA-1237 / DSM 17374 / SPN1</strain>
    </source>
</reference>
<sequence>MWMSSMHGKAGNRICRVQGRNMFQEIDFHNIELNPFTTIGEDGGYLITAGTGESWNTMTASWGGMGILWARPVFFCFIRPQRHTHIFMDRENGFTGSFFGPEMAGALAWCGSHSGRDSDKAHETGLEPVVIDAPDGSERVTFAQANLVFSCTKAAAMPFVPANFVLKDTVEGFYPTKDYHTLFIGFIDSVLARHG</sequence>
<dbReference type="EMBL" id="CP002659">
    <property type="protein sequence ID" value="AEC02501.1"/>
    <property type="molecule type" value="Genomic_DNA"/>
</dbReference>
<dbReference type="PANTHER" id="PTHR43567">
    <property type="entry name" value="FLAVOREDOXIN-RELATED-RELATED"/>
    <property type="match status" value="1"/>
</dbReference>
<name>F4GM26_PARC1</name>
<dbReference type="Gene3D" id="2.30.110.10">
    <property type="entry name" value="Electron Transport, Fmn-binding Protein, Chain A"/>
    <property type="match status" value="1"/>
</dbReference>